<evidence type="ECO:0000313" key="2">
    <source>
        <dbReference type="Proteomes" id="UP001232493"/>
    </source>
</evidence>
<protein>
    <submittedName>
        <fullName evidence="1">Uncharacterized protein</fullName>
    </submittedName>
</protein>
<gene>
    <name evidence="1" type="ORF">JRV97_05545</name>
</gene>
<keyword evidence="2" id="KW-1185">Reference proteome</keyword>
<organism evidence="1 2">
    <name type="scientific">Marinitoga aeolica</name>
    <dbReference type="NCBI Taxonomy" id="2809031"/>
    <lineage>
        <taxon>Bacteria</taxon>
        <taxon>Thermotogati</taxon>
        <taxon>Thermotogota</taxon>
        <taxon>Thermotogae</taxon>
        <taxon>Petrotogales</taxon>
        <taxon>Petrotogaceae</taxon>
        <taxon>Marinitoga</taxon>
    </lineage>
</organism>
<dbReference type="Proteomes" id="UP001232493">
    <property type="component" value="Chromosome"/>
</dbReference>
<sequence>MVINFYFNNRFLYRFKRKGFNSKKINIVDYYGIIKKFSDKTERNKFIIKNSKNYNISTQKIKYIVLKDNTYYMYITSNIKKFRNSIFFDYTIPLNYMLWYFLEKNNYESEYISFIGESYNIIYQKIDNEYLYGVYSDEKMGEEIQLDNKLLINIINEIKGDFLNAVYV</sequence>
<proteinExistence type="predicted"/>
<accession>A0ABY8PTR4</accession>
<name>A0ABY8PTR4_9BACT</name>
<reference evidence="1 2" key="1">
    <citation type="submission" date="2021-02" db="EMBL/GenBank/DDBJ databases">
        <title>Characterization of Marinitoga sp. nov. str. BP5-C20A.</title>
        <authorList>
            <person name="Erauso G."/>
            <person name="Postec A."/>
        </authorList>
    </citation>
    <scope>NUCLEOTIDE SEQUENCE [LARGE SCALE GENOMIC DNA]</scope>
    <source>
        <strain evidence="1 2">BP5-C20A</strain>
    </source>
</reference>
<dbReference type="RefSeq" id="WP_281000953.1">
    <property type="nucleotide sequence ID" value="NZ_CP069362.1"/>
</dbReference>
<evidence type="ECO:0000313" key="1">
    <source>
        <dbReference type="EMBL" id="WGS66013.1"/>
    </source>
</evidence>
<dbReference type="EMBL" id="CP069362">
    <property type="protein sequence ID" value="WGS66013.1"/>
    <property type="molecule type" value="Genomic_DNA"/>
</dbReference>